<evidence type="ECO:0008006" key="4">
    <source>
        <dbReference type="Google" id="ProtNLM"/>
    </source>
</evidence>
<proteinExistence type="predicted"/>
<comment type="caution">
    <text evidence="2">The sequence shown here is derived from an EMBL/GenBank/DDBJ whole genome shotgun (WGS) entry which is preliminary data.</text>
</comment>
<evidence type="ECO:0000256" key="1">
    <source>
        <dbReference type="SAM" id="SignalP"/>
    </source>
</evidence>
<dbReference type="AlphaFoldDB" id="A0AAD9GEY6"/>
<protein>
    <recommendedName>
        <fullName evidence="4">RxLR effector protein</fullName>
    </recommendedName>
</protein>
<gene>
    <name evidence="2" type="ORF">P3T76_009858</name>
</gene>
<accession>A0AAD9GEY6</accession>
<dbReference type="Proteomes" id="UP001259832">
    <property type="component" value="Unassembled WGS sequence"/>
</dbReference>
<organism evidence="2 3">
    <name type="scientific">Phytophthora citrophthora</name>
    <dbReference type="NCBI Taxonomy" id="4793"/>
    <lineage>
        <taxon>Eukaryota</taxon>
        <taxon>Sar</taxon>
        <taxon>Stramenopiles</taxon>
        <taxon>Oomycota</taxon>
        <taxon>Peronosporomycetes</taxon>
        <taxon>Peronosporales</taxon>
        <taxon>Peronosporaceae</taxon>
        <taxon>Phytophthora</taxon>
    </lineage>
</organism>
<name>A0AAD9GEY6_9STRA</name>
<feature type="signal peptide" evidence="1">
    <location>
        <begin position="1"/>
        <end position="28"/>
    </location>
</feature>
<evidence type="ECO:0000313" key="3">
    <source>
        <dbReference type="Proteomes" id="UP001259832"/>
    </source>
</evidence>
<dbReference type="EMBL" id="JASMQC010000020">
    <property type="protein sequence ID" value="KAK1937080.1"/>
    <property type="molecule type" value="Genomic_DNA"/>
</dbReference>
<feature type="chain" id="PRO_5042018627" description="RxLR effector protein" evidence="1">
    <location>
        <begin position="29"/>
        <end position="510"/>
    </location>
</feature>
<keyword evidence="3" id="KW-1185">Reference proteome</keyword>
<evidence type="ECO:0000313" key="2">
    <source>
        <dbReference type="EMBL" id="KAK1937080.1"/>
    </source>
</evidence>
<sequence>MSGKPGLISYALWLVLLSVFALTLGVDAVNQGKRLLRSELSVASVKSDNLEDRTLSNWKKLSLLVKVGSRTKADKLFAKHGVGKTTSNLFDTNAFGAWFVAVQFAYTKNPAMAKVDMVSSLTARYGDQALAKMLATTEPDKFIREMMAIQQNNWQRDKRTVGSVFKLLKLDKEQDKLLESPILATWIAYATKLDNENPLGDVFSTLKTHYDGKAFATLLLNVKDSDDSAVIADKLEVLLLKSWQQEEKNVVDVYKLLKLDDEGDQFFQDPLVGTLIRYATMVDKKDSFSGVFSLLQARYNDEKLTDMFMAMRSWWPHNVLTEQLEDLLLKKWQREGMTLKDVFKLLKLEEEGDDLFSNKLLSTWVSYVVRVEKDPYTVVLSTLKSTYGEQKLTDIIVQARDNPTMLTLVGELEKVLFKDWVKAKYSVSDAFVRLKLTSEGEEVFESAAFTTWMAYAKEFERTNADEAVVAVLKERFGDDLPRIIAKTKAQIAWDLEDDLNVVLDRLQKLL</sequence>
<keyword evidence="1" id="KW-0732">Signal</keyword>
<reference evidence="2" key="1">
    <citation type="submission" date="2023-08" db="EMBL/GenBank/DDBJ databases">
        <title>Reference Genome Resource for the Citrus Pathogen Phytophthora citrophthora.</title>
        <authorList>
            <person name="Moller H."/>
            <person name="Coetzee B."/>
            <person name="Rose L.J."/>
            <person name="Van Niekerk J.M."/>
        </authorList>
    </citation>
    <scope>NUCLEOTIDE SEQUENCE</scope>
    <source>
        <strain evidence="2">STE-U-9442</strain>
    </source>
</reference>